<evidence type="ECO:0000259" key="7">
    <source>
        <dbReference type="Pfam" id="PF13086"/>
    </source>
</evidence>
<reference evidence="9" key="1">
    <citation type="submission" date="2020-06" db="EMBL/GenBank/DDBJ databases">
        <authorList>
            <consortium name="Plant Systems Biology data submission"/>
        </authorList>
    </citation>
    <scope>NUCLEOTIDE SEQUENCE</scope>
    <source>
        <strain evidence="9">D6</strain>
    </source>
</reference>
<evidence type="ECO:0000256" key="5">
    <source>
        <dbReference type="SAM" id="MobiDB-lite"/>
    </source>
</evidence>
<evidence type="ECO:0000256" key="4">
    <source>
        <dbReference type="ARBA" id="ARBA00022840"/>
    </source>
</evidence>
<dbReference type="GO" id="GO:0005694">
    <property type="term" value="C:chromosome"/>
    <property type="evidence" value="ECO:0007669"/>
    <property type="project" value="UniProtKB-ARBA"/>
</dbReference>
<dbReference type="AlphaFoldDB" id="A0A9N8D9W6"/>
<keyword evidence="6" id="KW-0732">Signal</keyword>
<dbReference type="PANTHER" id="PTHR10887">
    <property type="entry name" value="DNA2/NAM7 HELICASE FAMILY"/>
    <property type="match status" value="1"/>
</dbReference>
<sequence>MNFLGSAVCVLALVADPCVGFGFLGQPVQQAQYHQHPSRNNNGGSFLEMRKQKASDKRTRRQQQRGNDLLLESGTVTQSPMNGKAWRQRQATNNIIPETKTGGRGRSRKRSALYNSLSLYHNKYLSLLTQEYRQEEDEVLERIKASLDDPLGYEAAGFALFDMHPERRGNLFSDEVYRLVKANDATTTFPESGPSLNDDKDDETSTSSSQSQLRFLPPNHKISSNDVIMITLQPQGSGDFFNLASLPTQGLAIEARVLNTGPTYVDIAVPNGSFEAAFGPPTNDNKMRLRVDRFFSNIPYQRMVTALAQLTAIPERKEATTATASDNDSKKDAHERICMDELLREVVLSTHAYSDPFSAYYNDDDFLDLQYLSSCLAKPPVGSSLQMAKKAITFMKSDNQQIFEEFNQPQLAAINAALTRRLTLIQGPPGTGKTSVASAIGFGFAYQCKMLSAAGNAKVLACACSNVGADNLADRLVKLGLKVVRIGRPSAVSESLWDHTLDAAIDRDPDAQNALKHAARATAALRESQKSNNKSRGGTSSGSIVDVTRDIATAAVKASIKACNIAATKALREADIVVSTSTGASDPRLLAACGISTDPDDAIDASGRNGEDNKAVGRGRTQDDRLKTAPDGLPPLSCPFVIIDESCQSVEPASIIPMTSTNSCRALVLLGDPCQLPPTVRSGDEESPLAVSLMARLAEVLPHPTVPLQPLNGKECCRKYLDALPVKQARSRFQSLSQGETQQGSYRKRYGGSILLSVQYRMHPSISALPSAIFYDSLLATPAFLANSRQMPQFLRQSMPCDDQEFCVRFVDVGGRNNERKGAPKGYAKAAAQSAFFSEKEQSSYWNEPEADAVVSLVRDAVNAAVGDPSSPKSIGIVTPYRGQVDLIKKKLAADEELAASTKMLSIEVEIKTVDGYQGRERDLILFSAVRSNRKGNIGFLRDWRRTNVALTRARSALVVVGDLETLRDGDRHWAAFGKYCEETGCVFSGTVAEDC</sequence>
<dbReference type="EMBL" id="CAICTM010000011">
    <property type="protein sequence ID" value="CAB9496919.1"/>
    <property type="molecule type" value="Genomic_DNA"/>
</dbReference>
<keyword evidence="1" id="KW-0547">Nucleotide-binding</keyword>
<keyword evidence="2" id="KW-0378">Hydrolase</keyword>
<feature type="compositionally biased region" description="Polar residues" evidence="5">
    <location>
        <begin position="530"/>
        <end position="543"/>
    </location>
</feature>
<keyword evidence="3" id="KW-0347">Helicase</keyword>
<evidence type="ECO:0000259" key="8">
    <source>
        <dbReference type="Pfam" id="PF13087"/>
    </source>
</evidence>
<name>A0A9N8D9W6_9STRA</name>
<dbReference type="GO" id="GO:0004386">
    <property type="term" value="F:helicase activity"/>
    <property type="evidence" value="ECO:0007669"/>
    <property type="project" value="UniProtKB-KW"/>
</dbReference>
<feature type="domain" description="DNA2/NAM7 helicase helicase" evidence="7">
    <location>
        <begin position="406"/>
        <end position="590"/>
    </location>
</feature>
<feature type="domain" description="DNA2/NAM7 helicase helicase" evidence="7">
    <location>
        <begin position="640"/>
        <end position="682"/>
    </location>
</feature>
<dbReference type="CDD" id="cd18808">
    <property type="entry name" value="SF1_C_Upf1"/>
    <property type="match status" value="1"/>
</dbReference>
<evidence type="ECO:0000313" key="9">
    <source>
        <dbReference type="EMBL" id="CAB9496919.1"/>
    </source>
</evidence>
<dbReference type="FunFam" id="3.40.50.300:FF:000326">
    <property type="entry name" value="P-loop containing nucleoside triphosphate hydrolase"/>
    <property type="match status" value="1"/>
</dbReference>
<dbReference type="OrthoDB" id="6513042at2759"/>
<feature type="compositionally biased region" description="Basic and acidic residues" evidence="5">
    <location>
        <begin position="48"/>
        <end position="57"/>
    </location>
</feature>
<dbReference type="SUPFAM" id="SSF52540">
    <property type="entry name" value="P-loop containing nucleoside triphosphate hydrolases"/>
    <property type="match status" value="1"/>
</dbReference>
<dbReference type="InterPro" id="IPR041677">
    <property type="entry name" value="DNA2/NAM7_AAA_11"/>
</dbReference>
<accession>A0A9N8D9W6</accession>
<feature type="signal peptide" evidence="6">
    <location>
        <begin position="1"/>
        <end position="20"/>
    </location>
</feature>
<keyword evidence="4" id="KW-0067">ATP-binding</keyword>
<dbReference type="Pfam" id="PF13086">
    <property type="entry name" value="AAA_11"/>
    <property type="match status" value="2"/>
</dbReference>
<proteinExistence type="predicted"/>
<protein>
    <submittedName>
        <fullName evidence="9">Polymerase alpha-associated DNA helicase A</fullName>
    </submittedName>
</protein>
<evidence type="ECO:0000256" key="3">
    <source>
        <dbReference type="ARBA" id="ARBA00022806"/>
    </source>
</evidence>
<dbReference type="Gene3D" id="3.40.50.300">
    <property type="entry name" value="P-loop containing nucleotide triphosphate hydrolases"/>
    <property type="match status" value="2"/>
</dbReference>
<dbReference type="GO" id="GO:0005524">
    <property type="term" value="F:ATP binding"/>
    <property type="evidence" value="ECO:0007669"/>
    <property type="project" value="UniProtKB-KW"/>
</dbReference>
<comment type="caution">
    <text evidence="9">The sequence shown here is derived from an EMBL/GenBank/DDBJ whole genome shotgun (WGS) entry which is preliminary data.</text>
</comment>
<organism evidence="9 10">
    <name type="scientific">Seminavis robusta</name>
    <dbReference type="NCBI Taxonomy" id="568900"/>
    <lineage>
        <taxon>Eukaryota</taxon>
        <taxon>Sar</taxon>
        <taxon>Stramenopiles</taxon>
        <taxon>Ochrophyta</taxon>
        <taxon>Bacillariophyta</taxon>
        <taxon>Bacillariophyceae</taxon>
        <taxon>Bacillariophycidae</taxon>
        <taxon>Naviculales</taxon>
        <taxon>Naviculaceae</taxon>
        <taxon>Seminavis</taxon>
    </lineage>
</organism>
<gene>
    <name evidence="9" type="ORF">SEMRO_11_G008790.1</name>
</gene>
<evidence type="ECO:0000256" key="6">
    <source>
        <dbReference type="SAM" id="SignalP"/>
    </source>
</evidence>
<evidence type="ECO:0000313" key="10">
    <source>
        <dbReference type="Proteomes" id="UP001153069"/>
    </source>
</evidence>
<feature type="region of interest" description="Disordered" evidence="5">
    <location>
        <begin position="601"/>
        <end position="630"/>
    </location>
</feature>
<feature type="region of interest" description="Disordered" evidence="5">
    <location>
        <begin position="33"/>
        <end position="108"/>
    </location>
</feature>
<dbReference type="Proteomes" id="UP001153069">
    <property type="component" value="Unassembled WGS sequence"/>
</dbReference>
<evidence type="ECO:0000256" key="2">
    <source>
        <dbReference type="ARBA" id="ARBA00022801"/>
    </source>
</evidence>
<dbReference type="PANTHER" id="PTHR10887:SF495">
    <property type="entry name" value="HELICASE SENATAXIN ISOFORM X1-RELATED"/>
    <property type="match status" value="1"/>
</dbReference>
<dbReference type="InterPro" id="IPR027417">
    <property type="entry name" value="P-loop_NTPase"/>
</dbReference>
<keyword evidence="10" id="KW-1185">Reference proteome</keyword>
<dbReference type="Pfam" id="PF13087">
    <property type="entry name" value="AAA_12"/>
    <property type="match status" value="1"/>
</dbReference>
<dbReference type="GO" id="GO:0016787">
    <property type="term" value="F:hydrolase activity"/>
    <property type="evidence" value="ECO:0007669"/>
    <property type="project" value="UniProtKB-KW"/>
</dbReference>
<feature type="compositionally biased region" description="Basic and acidic residues" evidence="5">
    <location>
        <begin position="609"/>
        <end position="628"/>
    </location>
</feature>
<feature type="region of interest" description="Disordered" evidence="5">
    <location>
        <begin position="187"/>
        <end position="219"/>
    </location>
</feature>
<dbReference type="InterPro" id="IPR047187">
    <property type="entry name" value="SF1_C_Upf1"/>
</dbReference>
<feature type="region of interest" description="Disordered" evidence="5">
    <location>
        <begin position="524"/>
        <end position="543"/>
    </location>
</feature>
<dbReference type="InterPro" id="IPR041679">
    <property type="entry name" value="DNA2/NAM7-like_C"/>
</dbReference>
<feature type="compositionally biased region" description="Polar residues" evidence="5">
    <location>
        <begin position="33"/>
        <end position="44"/>
    </location>
</feature>
<evidence type="ECO:0000256" key="1">
    <source>
        <dbReference type="ARBA" id="ARBA00022741"/>
    </source>
</evidence>
<feature type="domain" description="DNA2/NAM7 helicase-like C-terminal" evidence="8">
    <location>
        <begin position="752"/>
        <end position="963"/>
    </location>
</feature>
<feature type="chain" id="PRO_5040384292" evidence="6">
    <location>
        <begin position="21"/>
        <end position="996"/>
    </location>
</feature>
<dbReference type="InterPro" id="IPR045055">
    <property type="entry name" value="DNA2/NAM7-like"/>
</dbReference>